<name>A0ABW4BIS4_9LACO</name>
<dbReference type="Proteomes" id="UP001597191">
    <property type="component" value="Unassembled WGS sequence"/>
</dbReference>
<dbReference type="SUPFAM" id="SSF53474">
    <property type="entry name" value="alpha/beta-Hydrolases"/>
    <property type="match status" value="1"/>
</dbReference>
<sequence>MEINVNHTTIYYVQSGQGRPLILLHGNGENHQIFDKLVPTLSAYYQVFALDNRGQGKSAPVHELHYQDMANDVVDFIHQLGLEKPLLYGFSDGGIIGLLIASQHPDLLGKLMVSGANLNPNGLHGAERFYYWNLHLWSRRPELRILNTEPNITKTDLQRITVPTLVMAGEKDSVKISHTRYISDQIPNCRLMILPKETHGSYVINSFKLLPIIRKFVEE</sequence>
<dbReference type="InterPro" id="IPR050266">
    <property type="entry name" value="AB_hydrolase_sf"/>
</dbReference>
<dbReference type="PANTHER" id="PTHR43798">
    <property type="entry name" value="MONOACYLGLYCEROL LIPASE"/>
    <property type="match status" value="1"/>
</dbReference>
<comment type="caution">
    <text evidence="2">The sequence shown here is derived from an EMBL/GenBank/DDBJ whole genome shotgun (WGS) entry which is preliminary data.</text>
</comment>
<dbReference type="Pfam" id="PF00561">
    <property type="entry name" value="Abhydrolase_1"/>
    <property type="match status" value="1"/>
</dbReference>
<dbReference type="InterPro" id="IPR029058">
    <property type="entry name" value="AB_hydrolase_fold"/>
</dbReference>
<dbReference type="InterPro" id="IPR000073">
    <property type="entry name" value="AB_hydrolase_1"/>
</dbReference>
<reference evidence="3" key="1">
    <citation type="journal article" date="2019" name="Int. J. Syst. Evol. Microbiol.">
        <title>The Global Catalogue of Microorganisms (GCM) 10K type strain sequencing project: providing services to taxonomists for standard genome sequencing and annotation.</title>
        <authorList>
            <consortium name="The Broad Institute Genomics Platform"/>
            <consortium name="The Broad Institute Genome Sequencing Center for Infectious Disease"/>
            <person name="Wu L."/>
            <person name="Ma J."/>
        </authorList>
    </citation>
    <scope>NUCLEOTIDE SEQUENCE [LARGE SCALE GENOMIC DNA]</scope>
    <source>
        <strain evidence="3">CCM 8937</strain>
    </source>
</reference>
<dbReference type="RefSeq" id="WP_125650976.1">
    <property type="nucleotide sequence ID" value="NZ_JBHTOH010000007.1"/>
</dbReference>
<evidence type="ECO:0000259" key="1">
    <source>
        <dbReference type="Pfam" id="PF00561"/>
    </source>
</evidence>
<proteinExistence type="predicted"/>
<protein>
    <submittedName>
        <fullName evidence="2">Alpha/beta fold hydrolase</fullName>
    </submittedName>
</protein>
<evidence type="ECO:0000313" key="3">
    <source>
        <dbReference type="Proteomes" id="UP001597191"/>
    </source>
</evidence>
<dbReference type="EMBL" id="JBHTOH010000007">
    <property type="protein sequence ID" value="MFD1410115.1"/>
    <property type="molecule type" value="Genomic_DNA"/>
</dbReference>
<dbReference type="PANTHER" id="PTHR43798:SF33">
    <property type="entry name" value="HYDROLASE, PUTATIVE (AFU_ORTHOLOGUE AFUA_2G14860)-RELATED"/>
    <property type="match status" value="1"/>
</dbReference>
<keyword evidence="3" id="KW-1185">Reference proteome</keyword>
<dbReference type="Gene3D" id="3.40.50.1820">
    <property type="entry name" value="alpha/beta hydrolase"/>
    <property type="match status" value="1"/>
</dbReference>
<organism evidence="2 3">
    <name type="scientific">Lapidilactobacillus gannanensis</name>
    <dbReference type="NCBI Taxonomy" id="2486002"/>
    <lineage>
        <taxon>Bacteria</taxon>
        <taxon>Bacillati</taxon>
        <taxon>Bacillota</taxon>
        <taxon>Bacilli</taxon>
        <taxon>Lactobacillales</taxon>
        <taxon>Lactobacillaceae</taxon>
        <taxon>Lapidilactobacillus</taxon>
    </lineage>
</organism>
<evidence type="ECO:0000313" key="2">
    <source>
        <dbReference type="EMBL" id="MFD1410115.1"/>
    </source>
</evidence>
<keyword evidence="2" id="KW-0378">Hydrolase</keyword>
<feature type="domain" description="AB hydrolase-1" evidence="1">
    <location>
        <begin position="20"/>
        <end position="133"/>
    </location>
</feature>
<dbReference type="GO" id="GO:0016787">
    <property type="term" value="F:hydrolase activity"/>
    <property type="evidence" value="ECO:0007669"/>
    <property type="project" value="UniProtKB-KW"/>
</dbReference>
<accession>A0ABW4BIS4</accession>
<gene>
    <name evidence="2" type="ORF">ACFQ4R_00515</name>
</gene>